<keyword evidence="3" id="KW-1185">Reference proteome</keyword>
<evidence type="ECO:0000256" key="1">
    <source>
        <dbReference type="SAM" id="MobiDB-lite"/>
    </source>
</evidence>
<organism evidence="2 3">
    <name type="scientific">Brassica carinata</name>
    <name type="common">Ethiopian mustard</name>
    <name type="synonym">Abyssinian cabbage</name>
    <dbReference type="NCBI Taxonomy" id="52824"/>
    <lineage>
        <taxon>Eukaryota</taxon>
        <taxon>Viridiplantae</taxon>
        <taxon>Streptophyta</taxon>
        <taxon>Embryophyta</taxon>
        <taxon>Tracheophyta</taxon>
        <taxon>Spermatophyta</taxon>
        <taxon>Magnoliopsida</taxon>
        <taxon>eudicotyledons</taxon>
        <taxon>Gunneridae</taxon>
        <taxon>Pentapetalae</taxon>
        <taxon>rosids</taxon>
        <taxon>malvids</taxon>
        <taxon>Brassicales</taxon>
        <taxon>Brassicaceae</taxon>
        <taxon>Brassiceae</taxon>
        <taxon>Brassica</taxon>
    </lineage>
</organism>
<name>A0A8X7WEZ6_BRACI</name>
<proteinExistence type="predicted"/>
<feature type="region of interest" description="Disordered" evidence="1">
    <location>
        <begin position="182"/>
        <end position="260"/>
    </location>
</feature>
<accession>A0A8X7WEZ6</accession>
<dbReference type="EMBL" id="JAAMPC010000002">
    <property type="protein sequence ID" value="KAG2328521.1"/>
    <property type="molecule type" value="Genomic_DNA"/>
</dbReference>
<feature type="region of interest" description="Disordered" evidence="1">
    <location>
        <begin position="1"/>
        <end position="32"/>
    </location>
</feature>
<dbReference type="Proteomes" id="UP000886595">
    <property type="component" value="Unassembled WGS sequence"/>
</dbReference>
<dbReference type="AlphaFoldDB" id="A0A8X7WEZ6"/>
<comment type="caution">
    <text evidence="2">The sequence shown here is derived from an EMBL/GenBank/DDBJ whole genome shotgun (WGS) entry which is preliminary data.</text>
</comment>
<evidence type="ECO:0000313" key="3">
    <source>
        <dbReference type="Proteomes" id="UP000886595"/>
    </source>
</evidence>
<feature type="compositionally biased region" description="Acidic residues" evidence="1">
    <location>
        <begin position="187"/>
        <end position="202"/>
    </location>
</feature>
<evidence type="ECO:0000313" key="2">
    <source>
        <dbReference type="EMBL" id="KAG2328521.1"/>
    </source>
</evidence>
<feature type="compositionally biased region" description="Acidic residues" evidence="1">
    <location>
        <begin position="214"/>
        <end position="227"/>
    </location>
</feature>
<reference evidence="2 3" key="1">
    <citation type="submission" date="2020-02" db="EMBL/GenBank/DDBJ databases">
        <authorList>
            <person name="Ma Q."/>
            <person name="Huang Y."/>
            <person name="Song X."/>
            <person name="Pei D."/>
        </authorList>
    </citation>
    <scope>NUCLEOTIDE SEQUENCE [LARGE SCALE GENOMIC DNA]</scope>
    <source>
        <strain evidence="2">Sxm20200214</strain>
        <tissue evidence="2">Leaf</tissue>
    </source>
</reference>
<feature type="region of interest" description="Disordered" evidence="1">
    <location>
        <begin position="75"/>
        <end position="104"/>
    </location>
</feature>
<protein>
    <submittedName>
        <fullName evidence="2">Uncharacterized protein</fullName>
    </submittedName>
</protein>
<gene>
    <name evidence="2" type="ORF">Bca52824_011249</name>
</gene>
<feature type="compositionally biased region" description="Polar residues" evidence="1">
    <location>
        <begin position="1"/>
        <end position="13"/>
    </location>
</feature>
<sequence>MKDTTKNTVPKGSNNKRKRETTTDDAETTNSVPLKRVFGSVLSDVTNLHPSVGRQIILTGQLSSLRASVVSETNNVKGNSSASGKRVKTNPDFISQGSTTMRKRKPKNYEAEIIQPVFTSEASNIPLPRILSAQDNLTSTQSTLQPTSTVQGSTANLSNAATTQQGSSTLRLKSTLPRVLSAPMDLPDADGYDSEEDGDELFQFDYDGNSDQYGEQEYDCSSEESGTESDSTISTMEETVPVLSRTKEPAPRSGCFIPAL</sequence>